<sequence>MSLMQWDDGRIRLMPGDCRDLISSLPDASVDAVVTDPPYEIGFSWRTRSVSWDGSAAA</sequence>
<dbReference type="Proteomes" id="UP000232491">
    <property type="component" value="Chromosome"/>
</dbReference>
<dbReference type="InterPro" id="IPR029063">
    <property type="entry name" value="SAM-dependent_MTases_sf"/>
</dbReference>
<keyword evidence="1" id="KW-0808">Transferase</keyword>
<evidence type="ECO:0000313" key="1">
    <source>
        <dbReference type="EMBL" id="AUE03053.1"/>
    </source>
</evidence>
<gene>
    <name evidence="1" type="ORF">BB215W447A_1035</name>
</gene>
<proteinExistence type="predicted"/>
<name>A0A2K9B9H9_BIFBR</name>
<dbReference type="PROSITE" id="PS00092">
    <property type="entry name" value="N6_MTASE"/>
    <property type="match status" value="1"/>
</dbReference>
<dbReference type="RefSeq" id="WP_232783167.1">
    <property type="nucleotide sequence ID" value="NZ_CP021558.1"/>
</dbReference>
<dbReference type="SUPFAM" id="SSF53335">
    <property type="entry name" value="S-adenosyl-L-methionine-dependent methyltransferases"/>
    <property type="match status" value="1"/>
</dbReference>
<evidence type="ECO:0000313" key="2">
    <source>
        <dbReference type="Proteomes" id="UP000232491"/>
    </source>
</evidence>
<organism evidence="1 2">
    <name type="scientific">Bifidobacterium breve</name>
    <dbReference type="NCBI Taxonomy" id="1685"/>
    <lineage>
        <taxon>Bacteria</taxon>
        <taxon>Bacillati</taxon>
        <taxon>Actinomycetota</taxon>
        <taxon>Actinomycetes</taxon>
        <taxon>Bifidobacteriales</taxon>
        <taxon>Bifidobacteriaceae</taxon>
        <taxon>Bifidobacterium</taxon>
    </lineage>
</organism>
<dbReference type="EMBL" id="CP021558">
    <property type="protein sequence ID" value="AUE03053.1"/>
    <property type="molecule type" value="Genomic_DNA"/>
</dbReference>
<keyword evidence="1" id="KW-0489">Methyltransferase</keyword>
<dbReference type="Gene3D" id="3.40.50.150">
    <property type="entry name" value="Vaccinia Virus protein VP39"/>
    <property type="match status" value="1"/>
</dbReference>
<dbReference type="InterPro" id="IPR002052">
    <property type="entry name" value="DNA_methylase_N6_adenine_CS"/>
</dbReference>
<dbReference type="GO" id="GO:0008168">
    <property type="term" value="F:methyltransferase activity"/>
    <property type="evidence" value="ECO:0007669"/>
    <property type="project" value="UniProtKB-KW"/>
</dbReference>
<dbReference type="AlphaFoldDB" id="A0A2K9B9H9"/>
<accession>A0A2K9B9H9</accession>
<protein>
    <submittedName>
        <fullName evidence="1">Putative phage DNA methylase</fullName>
    </submittedName>
</protein>
<dbReference type="GO" id="GO:0003676">
    <property type="term" value="F:nucleic acid binding"/>
    <property type="evidence" value="ECO:0007669"/>
    <property type="project" value="InterPro"/>
</dbReference>
<dbReference type="GO" id="GO:0032259">
    <property type="term" value="P:methylation"/>
    <property type="evidence" value="ECO:0007669"/>
    <property type="project" value="UniProtKB-KW"/>
</dbReference>
<reference evidence="1 2" key="1">
    <citation type="submission" date="2017-05" db="EMBL/GenBank/DDBJ databases">
        <title>Comparative genomics and methylome analysis of the gut commensal Bifidobacterium breve.</title>
        <authorList>
            <person name="Bottacini F."/>
            <person name="Morrissey R."/>
            <person name="Roberts R.J."/>
            <person name="James K."/>
            <person name="van Breen J."/>
            <person name="Egan M."/>
            <person name="Lambert J."/>
            <person name="van Limpt K."/>
            <person name="Stanton C."/>
            <person name="Knol J."/>
            <person name="O' Connell Motherway M."/>
            <person name="van Sinderen D."/>
        </authorList>
    </citation>
    <scope>NUCLEOTIDE SEQUENCE [LARGE SCALE GENOMIC DNA]</scope>
    <source>
        <strain evidence="1 2">215W447a</strain>
    </source>
</reference>